<evidence type="ECO:0000256" key="2">
    <source>
        <dbReference type="ARBA" id="ARBA00022801"/>
    </source>
</evidence>
<name>A0A6J4TDM3_9ACTN</name>
<dbReference type="GO" id="GO:0004536">
    <property type="term" value="F:DNA nuclease activity"/>
    <property type="evidence" value="ECO:0007669"/>
    <property type="project" value="InterPro"/>
</dbReference>
<dbReference type="InterPro" id="IPR032466">
    <property type="entry name" value="Metal_Hydrolase"/>
</dbReference>
<keyword evidence="1 3" id="KW-0479">Metal-binding</keyword>
<evidence type="ECO:0000313" key="4">
    <source>
        <dbReference type="EMBL" id="CAA9520416.1"/>
    </source>
</evidence>
<dbReference type="NCBIfam" id="TIGR00010">
    <property type="entry name" value="YchF/TatD family DNA exonuclease"/>
    <property type="match status" value="1"/>
</dbReference>
<dbReference type="FunFam" id="3.20.20.140:FF:000005">
    <property type="entry name" value="TatD family hydrolase"/>
    <property type="match status" value="1"/>
</dbReference>
<sequence>MIDSHTHLDVCAPPNDELVAAARAAGVTRMLTVGLDEASNRGALAAADEFPEVFAAVGRHPNNTTGWDDAALEDLRELARHPKAVAVGETGLDFFRDRADPAIQREAFAAQTALARETGLPLVVHTRDAAEPTLDLLREHAGGVTVVLHCFSMPEHLDAVLAEGWWCSFAGNVTYPRNTELADAAAQVPAERLLVETDAPFLTPQPVRKHRNQPAYVAHVADFLAERRGVPRAELDAQLEANGRALFGW</sequence>
<proteinExistence type="predicted"/>
<dbReference type="EMBL" id="CADCVO010000530">
    <property type="protein sequence ID" value="CAA9520416.1"/>
    <property type="molecule type" value="Genomic_DNA"/>
</dbReference>
<accession>A0A6J4TDM3</accession>
<feature type="binding site" evidence="3">
    <location>
        <position position="198"/>
    </location>
    <ligand>
        <name>a divalent metal cation</name>
        <dbReference type="ChEBI" id="CHEBI:60240"/>
        <label>1</label>
    </ligand>
</feature>
<dbReference type="InterPro" id="IPR018228">
    <property type="entry name" value="DNase_TatD-rel_CS"/>
</dbReference>
<gene>
    <name evidence="4" type="ORF">AVDCRST_MAG13-3344</name>
</gene>
<dbReference type="GO" id="GO:0016788">
    <property type="term" value="F:hydrolase activity, acting on ester bonds"/>
    <property type="evidence" value="ECO:0007669"/>
    <property type="project" value="InterPro"/>
</dbReference>
<dbReference type="InterPro" id="IPR001130">
    <property type="entry name" value="TatD-like"/>
</dbReference>
<dbReference type="PANTHER" id="PTHR46124">
    <property type="entry name" value="D-AMINOACYL-TRNA DEACYLASE"/>
    <property type="match status" value="1"/>
</dbReference>
<reference evidence="4" key="1">
    <citation type="submission" date="2020-02" db="EMBL/GenBank/DDBJ databases">
        <authorList>
            <person name="Meier V. D."/>
        </authorList>
    </citation>
    <scope>NUCLEOTIDE SEQUENCE</scope>
    <source>
        <strain evidence="4">AVDCRST_MAG13</strain>
    </source>
</reference>
<evidence type="ECO:0000256" key="1">
    <source>
        <dbReference type="ARBA" id="ARBA00022723"/>
    </source>
</evidence>
<dbReference type="PROSITE" id="PS01091">
    <property type="entry name" value="TATD_3"/>
    <property type="match status" value="1"/>
</dbReference>
<dbReference type="GO" id="GO:0005829">
    <property type="term" value="C:cytosol"/>
    <property type="evidence" value="ECO:0007669"/>
    <property type="project" value="TreeGrafter"/>
</dbReference>
<dbReference type="SUPFAM" id="SSF51556">
    <property type="entry name" value="Metallo-dependent hydrolases"/>
    <property type="match status" value="1"/>
</dbReference>
<dbReference type="GO" id="GO:0046872">
    <property type="term" value="F:metal ion binding"/>
    <property type="evidence" value="ECO:0007669"/>
    <property type="project" value="UniProtKB-KW"/>
</dbReference>
<feature type="binding site" evidence="3">
    <location>
        <position position="89"/>
    </location>
    <ligand>
        <name>a divalent metal cation</name>
        <dbReference type="ChEBI" id="CHEBI:60240"/>
        <label>1</label>
    </ligand>
</feature>
<dbReference type="PIRSF" id="PIRSF005902">
    <property type="entry name" value="DNase_TatD"/>
    <property type="match status" value="1"/>
</dbReference>
<dbReference type="PANTHER" id="PTHR46124:SF2">
    <property type="entry name" value="D-AMINOACYL-TRNA DEACYLASE"/>
    <property type="match status" value="1"/>
</dbReference>
<dbReference type="PROSITE" id="PS01090">
    <property type="entry name" value="TATD_2"/>
    <property type="match status" value="1"/>
</dbReference>
<feature type="binding site" evidence="3">
    <location>
        <position position="7"/>
    </location>
    <ligand>
        <name>a divalent metal cation</name>
        <dbReference type="ChEBI" id="CHEBI:60240"/>
        <label>1</label>
    </ligand>
</feature>
<organism evidence="4">
    <name type="scientific">uncultured Solirubrobacteraceae bacterium</name>
    <dbReference type="NCBI Taxonomy" id="1162706"/>
    <lineage>
        <taxon>Bacteria</taxon>
        <taxon>Bacillati</taxon>
        <taxon>Actinomycetota</taxon>
        <taxon>Thermoleophilia</taxon>
        <taxon>Solirubrobacterales</taxon>
        <taxon>Solirubrobacteraceae</taxon>
        <taxon>environmental samples</taxon>
    </lineage>
</organism>
<dbReference type="Pfam" id="PF01026">
    <property type="entry name" value="TatD_DNase"/>
    <property type="match status" value="1"/>
</dbReference>
<feature type="binding site" evidence="3">
    <location>
        <position position="5"/>
    </location>
    <ligand>
        <name>a divalent metal cation</name>
        <dbReference type="ChEBI" id="CHEBI:60240"/>
        <label>1</label>
    </ligand>
</feature>
<protein>
    <submittedName>
        <fullName evidence="4">Uncharacterized metal-dependent hydrolase YcfH</fullName>
    </submittedName>
</protein>
<dbReference type="InterPro" id="IPR015991">
    <property type="entry name" value="TatD/YcfH-like"/>
</dbReference>
<dbReference type="PROSITE" id="PS01137">
    <property type="entry name" value="TATD_1"/>
    <property type="match status" value="1"/>
</dbReference>
<keyword evidence="2 4" id="KW-0378">Hydrolase</keyword>
<dbReference type="Gene3D" id="3.20.20.140">
    <property type="entry name" value="Metal-dependent hydrolases"/>
    <property type="match status" value="1"/>
</dbReference>
<evidence type="ECO:0000256" key="3">
    <source>
        <dbReference type="PIRSR" id="PIRSR005902-1"/>
    </source>
</evidence>
<dbReference type="AlphaFoldDB" id="A0A6J4TDM3"/>
<dbReference type="CDD" id="cd01310">
    <property type="entry name" value="TatD_DNAse"/>
    <property type="match status" value="1"/>
</dbReference>
<feature type="binding site" evidence="3">
    <location>
        <position position="125"/>
    </location>
    <ligand>
        <name>a divalent metal cation</name>
        <dbReference type="ChEBI" id="CHEBI:60240"/>
        <label>2</label>
    </ligand>
</feature>
<feature type="binding site" evidence="3">
    <location>
        <position position="149"/>
    </location>
    <ligand>
        <name>a divalent metal cation</name>
        <dbReference type="ChEBI" id="CHEBI:60240"/>
        <label>2</label>
    </ligand>
</feature>